<dbReference type="Gene3D" id="1.10.10.10">
    <property type="entry name" value="Winged helix-like DNA-binding domain superfamily/Winged helix DNA-binding domain"/>
    <property type="match status" value="1"/>
</dbReference>
<dbReference type="PROSITE" id="PS51077">
    <property type="entry name" value="HTH_ICLR"/>
    <property type="match status" value="1"/>
</dbReference>
<dbReference type="SUPFAM" id="SSF55781">
    <property type="entry name" value="GAF domain-like"/>
    <property type="match status" value="1"/>
</dbReference>
<dbReference type="PROSITE" id="PS51078">
    <property type="entry name" value="ICLR_ED"/>
    <property type="match status" value="1"/>
</dbReference>
<dbReference type="InterPro" id="IPR005471">
    <property type="entry name" value="Tscrpt_reg_IclR_N"/>
</dbReference>
<dbReference type="PANTHER" id="PTHR30136">
    <property type="entry name" value="HELIX-TURN-HELIX TRANSCRIPTIONAL REGULATOR, ICLR FAMILY"/>
    <property type="match status" value="1"/>
</dbReference>
<gene>
    <name evidence="6" type="ORF">FHY56_13210</name>
</gene>
<evidence type="ECO:0000313" key="7">
    <source>
        <dbReference type="Proteomes" id="UP000315388"/>
    </source>
</evidence>
<sequence length="253" mass="27134">MKGTDNVKAAELCLRILEHVAFSTESDGVTQIADRFGIAKSAAFKHLHTLISRGLVVQDPSTSRYRLGPKAWLIGQQAQSLNDITAIALPFMMAARNETGLAVVLSTPLPASAYVILTCPSTHQIEIGVRTGSHLALHASAQGKVFLAMGACNLSELKKTSLTPVTPHTVTSWEVLEDELKKVREYGFASAPQESLLGINAMAAPVINYDNKLIASVCFVGSVQHIPDVPDPALVNRLLQLTKDISSAFGHVN</sequence>
<dbReference type="InterPro" id="IPR036388">
    <property type="entry name" value="WH-like_DNA-bd_sf"/>
</dbReference>
<keyword evidence="3" id="KW-0804">Transcription</keyword>
<dbReference type="InterPro" id="IPR050707">
    <property type="entry name" value="HTH_MetabolicPath_Reg"/>
</dbReference>
<dbReference type="RefSeq" id="WP_140905669.1">
    <property type="nucleotide sequence ID" value="NZ_JBHTMD010000022.1"/>
</dbReference>
<name>A0A502BNP9_9HYPH</name>
<proteinExistence type="predicted"/>
<dbReference type="AlphaFoldDB" id="A0A502BNP9"/>
<dbReference type="Proteomes" id="UP000315388">
    <property type="component" value="Unassembled WGS sequence"/>
</dbReference>
<dbReference type="GO" id="GO:0003677">
    <property type="term" value="F:DNA binding"/>
    <property type="evidence" value="ECO:0007669"/>
    <property type="project" value="UniProtKB-KW"/>
</dbReference>
<dbReference type="Pfam" id="PF09339">
    <property type="entry name" value="HTH_IclR"/>
    <property type="match status" value="1"/>
</dbReference>
<dbReference type="Pfam" id="PF01614">
    <property type="entry name" value="IclR_C"/>
    <property type="match status" value="1"/>
</dbReference>
<keyword evidence="7" id="KW-1185">Reference proteome</keyword>
<reference evidence="6 7" key="1">
    <citation type="journal article" date="2003" name="Int. J. Syst. Evol. Microbiol.">
        <title>Towards a standardized format for the description of a novel species (of an established genus): Ochrobactrum gallinifaecis sp. nov.</title>
        <authorList>
            <person name="Kampfer P."/>
            <person name="Buczolits S."/>
            <person name="Albrecht A."/>
            <person name="Busse H.J."/>
            <person name="Stackebrandt E."/>
        </authorList>
    </citation>
    <scope>NUCLEOTIDE SEQUENCE [LARGE SCALE GENOMIC DNA]</scope>
    <source>
        <strain evidence="6 7">ISO 196</strain>
    </source>
</reference>
<evidence type="ECO:0000259" key="5">
    <source>
        <dbReference type="PROSITE" id="PS51078"/>
    </source>
</evidence>
<dbReference type="EMBL" id="VEWJ01000009">
    <property type="protein sequence ID" value="TPF74683.1"/>
    <property type="molecule type" value="Genomic_DNA"/>
</dbReference>
<accession>A0A502BNP9</accession>
<dbReference type="GO" id="GO:0003700">
    <property type="term" value="F:DNA-binding transcription factor activity"/>
    <property type="evidence" value="ECO:0007669"/>
    <property type="project" value="TreeGrafter"/>
</dbReference>
<evidence type="ECO:0000256" key="2">
    <source>
        <dbReference type="ARBA" id="ARBA00023125"/>
    </source>
</evidence>
<dbReference type="SUPFAM" id="SSF46785">
    <property type="entry name" value="Winged helix' DNA-binding domain"/>
    <property type="match status" value="1"/>
</dbReference>
<evidence type="ECO:0000256" key="3">
    <source>
        <dbReference type="ARBA" id="ARBA00023163"/>
    </source>
</evidence>
<protein>
    <submittedName>
        <fullName evidence="6">IclR family transcriptional regulator</fullName>
    </submittedName>
</protein>
<comment type="caution">
    <text evidence="6">The sequence shown here is derived from an EMBL/GenBank/DDBJ whole genome shotgun (WGS) entry which is preliminary data.</text>
</comment>
<dbReference type="InterPro" id="IPR014757">
    <property type="entry name" value="Tscrpt_reg_IclR_C"/>
</dbReference>
<feature type="domain" description="HTH iclR-type" evidence="4">
    <location>
        <begin position="7"/>
        <end position="69"/>
    </location>
</feature>
<dbReference type="Gene3D" id="3.30.450.40">
    <property type="match status" value="1"/>
</dbReference>
<evidence type="ECO:0000313" key="6">
    <source>
        <dbReference type="EMBL" id="TPF74683.1"/>
    </source>
</evidence>
<dbReference type="InterPro" id="IPR036390">
    <property type="entry name" value="WH_DNA-bd_sf"/>
</dbReference>
<dbReference type="OrthoDB" id="6057486at2"/>
<keyword evidence="2" id="KW-0238">DNA-binding</keyword>
<evidence type="ECO:0000259" key="4">
    <source>
        <dbReference type="PROSITE" id="PS51077"/>
    </source>
</evidence>
<dbReference type="InterPro" id="IPR029016">
    <property type="entry name" value="GAF-like_dom_sf"/>
</dbReference>
<dbReference type="PANTHER" id="PTHR30136:SF24">
    <property type="entry name" value="HTH-TYPE TRANSCRIPTIONAL REPRESSOR ALLR"/>
    <property type="match status" value="1"/>
</dbReference>
<keyword evidence="1" id="KW-0805">Transcription regulation</keyword>
<organism evidence="6 7">
    <name type="scientific">Brucella gallinifaecis</name>
    <dbReference type="NCBI Taxonomy" id="215590"/>
    <lineage>
        <taxon>Bacteria</taxon>
        <taxon>Pseudomonadati</taxon>
        <taxon>Pseudomonadota</taxon>
        <taxon>Alphaproteobacteria</taxon>
        <taxon>Hyphomicrobiales</taxon>
        <taxon>Brucellaceae</taxon>
        <taxon>Brucella/Ochrobactrum group</taxon>
        <taxon>Brucella</taxon>
    </lineage>
</organism>
<feature type="domain" description="IclR-ED" evidence="5">
    <location>
        <begin position="70"/>
        <end position="251"/>
    </location>
</feature>
<evidence type="ECO:0000256" key="1">
    <source>
        <dbReference type="ARBA" id="ARBA00023015"/>
    </source>
</evidence>
<dbReference type="GO" id="GO:0045892">
    <property type="term" value="P:negative regulation of DNA-templated transcription"/>
    <property type="evidence" value="ECO:0007669"/>
    <property type="project" value="TreeGrafter"/>
</dbReference>
<dbReference type="SMART" id="SM00346">
    <property type="entry name" value="HTH_ICLR"/>
    <property type="match status" value="1"/>
</dbReference>